<keyword evidence="3 5" id="KW-1133">Transmembrane helix</keyword>
<evidence type="ECO:0000256" key="4">
    <source>
        <dbReference type="ARBA" id="ARBA00023136"/>
    </source>
</evidence>
<evidence type="ECO:0000256" key="3">
    <source>
        <dbReference type="ARBA" id="ARBA00022989"/>
    </source>
</evidence>
<dbReference type="GO" id="GO:0004930">
    <property type="term" value="F:G protein-coupled receptor activity"/>
    <property type="evidence" value="ECO:0007669"/>
    <property type="project" value="InterPro"/>
</dbReference>
<dbReference type="InterPro" id="IPR019424">
    <property type="entry name" value="7TM_GPCR_Srsx"/>
</dbReference>
<feature type="transmembrane region" description="Helical" evidence="5">
    <location>
        <begin position="83"/>
        <end position="107"/>
    </location>
</feature>
<feature type="transmembrane region" description="Helical" evidence="5">
    <location>
        <begin position="44"/>
        <end position="63"/>
    </location>
</feature>
<evidence type="ECO:0000256" key="5">
    <source>
        <dbReference type="SAM" id="Phobius"/>
    </source>
</evidence>
<dbReference type="Pfam" id="PF10320">
    <property type="entry name" value="7TM_GPCR_Srsx"/>
    <property type="match status" value="1"/>
</dbReference>
<proteinExistence type="predicted"/>
<sequence>MVPFIFCSSHQAPLMLSSAVDLLFVLTCPIRYRAIRTLPYVTGLCIPAGIYSLVVIVFGWIMVNDDLLEFCNPLVGTHPLVLSWWIMTNIAINICILITYMIALAVLKSKAVYSEYHGVTRRLSNYYVCFWRSSDYRRAFKEQLNILLCKRVLLDGTQPNQYQSVCNRRQLI</sequence>
<keyword evidence="7" id="KW-1185">Reference proteome</keyword>
<evidence type="ECO:0000313" key="6">
    <source>
        <dbReference type="EMBL" id="EPB71190.1"/>
    </source>
</evidence>
<name>A0A0D6LGI0_9BILA</name>
<dbReference type="GO" id="GO:0016020">
    <property type="term" value="C:membrane"/>
    <property type="evidence" value="ECO:0007669"/>
    <property type="project" value="UniProtKB-SubCell"/>
</dbReference>
<evidence type="ECO:0008006" key="8">
    <source>
        <dbReference type="Google" id="ProtNLM"/>
    </source>
</evidence>
<dbReference type="PANTHER" id="PTHR23360">
    <property type="entry name" value="G-PROTEIN COUPLED RECEPTORS FAMILY 1 PROFILE DOMAIN-CONTAINING PROTEIN-RELATED"/>
    <property type="match status" value="1"/>
</dbReference>
<keyword evidence="2 5" id="KW-0812">Transmembrane</keyword>
<accession>A0A0D6LGI0</accession>
<dbReference type="InterPro" id="IPR047130">
    <property type="entry name" value="7TM_GPCR_Srsx_nematod"/>
</dbReference>
<keyword evidence="4 5" id="KW-0472">Membrane</keyword>
<dbReference type="EMBL" id="KE125130">
    <property type="protein sequence ID" value="EPB71190.1"/>
    <property type="molecule type" value="Genomic_DNA"/>
</dbReference>
<gene>
    <name evidence="6" type="ORF">ANCCEY_09719</name>
</gene>
<protein>
    <recommendedName>
        <fullName evidence="8">G-protein coupled receptors family 1 profile domain-containing protein</fullName>
    </recommendedName>
</protein>
<dbReference type="SMART" id="SM01381">
    <property type="entry name" value="7TM_GPCR_Srsx"/>
    <property type="match status" value="1"/>
</dbReference>
<dbReference type="Proteomes" id="UP000054495">
    <property type="component" value="Unassembled WGS sequence"/>
</dbReference>
<evidence type="ECO:0000313" key="7">
    <source>
        <dbReference type="Proteomes" id="UP000054495"/>
    </source>
</evidence>
<dbReference type="PANTHER" id="PTHR23360:SF37">
    <property type="entry name" value="G-PROTEIN COUPLED RECEPTORS FAMILY 1 PROFILE DOMAIN-CONTAINING PROTEIN"/>
    <property type="match status" value="1"/>
</dbReference>
<organism evidence="6 7">
    <name type="scientific">Ancylostoma ceylanicum</name>
    <dbReference type="NCBI Taxonomy" id="53326"/>
    <lineage>
        <taxon>Eukaryota</taxon>
        <taxon>Metazoa</taxon>
        <taxon>Ecdysozoa</taxon>
        <taxon>Nematoda</taxon>
        <taxon>Chromadorea</taxon>
        <taxon>Rhabditida</taxon>
        <taxon>Rhabditina</taxon>
        <taxon>Rhabditomorpha</taxon>
        <taxon>Strongyloidea</taxon>
        <taxon>Ancylostomatidae</taxon>
        <taxon>Ancylostomatinae</taxon>
        <taxon>Ancylostoma</taxon>
    </lineage>
</organism>
<reference evidence="6 7" key="1">
    <citation type="submission" date="2013-05" db="EMBL/GenBank/DDBJ databases">
        <title>Draft genome of the parasitic nematode Anyclostoma ceylanicum.</title>
        <authorList>
            <person name="Mitreva M."/>
        </authorList>
    </citation>
    <scope>NUCLEOTIDE SEQUENCE [LARGE SCALE GENOMIC DNA]</scope>
</reference>
<evidence type="ECO:0000256" key="2">
    <source>
        <dbReference type="ARBA" id="ARBA00022692"/>
    </source>
</evidence>
<dbReference type="InterPro" id="IPR000276">
    <property type="entry name" value="GPCR_Rhodpsn"/>
</dbReference>
<dbReference type="AlphaFoldDB" id="A0A0D6LGI0"/>
<evidence type="ECO:0000256" key="1">
    <source>
        <dbReference type="ARBA" id="ARBA00004370"/>
    </source>
</evidence>
<comment type="subcellular location">
    <subcellularLocation>
        <location evidence="1">Membrane</location>
    </subcellularLocation>
</comment>